<dbReference type="AlphaFoldDB" id="A0AAD9HWH5"/>
<gene>
    <name evidence="2" type="ORF">LX32DRAFT_153510</name>
</gene>
<dbReference type="Proteomes" id="UP001232148">
    <property type="component" value="Unassembled WGS sequence"/>
</dbReference>
<name>A0AAD9HWH5_9PEZI</name>
<evidence type="ECO:0000313" key="3">
    <source>
        <dbReference type="Proteomes" id="UP001232148"/>
    </source>
</evidence>
<proteinExistence type="predicted"/>
<evidence type="ECO:0000313" key="2">
    <source>
        <dbReference type="EMBL" id="KAK2035359.1"/>
    </source>
</evidence>
<organism evidence="2 3">
    <name type="scientific">Colletotrichum zoysiae</name>
    <dbReference type="NCBI Taxonomy" id="1216348"/>
    <lineage>
        <taxon>Eukaryota</taxon>
        <taxon>Fungi</taxon>
        <taxon>Dikarya</taxon>
        <taxon>Ascomycota</taxon>
        <taxon>Pezizomycotina</taxon>
        <taxon>Sordariomycetes</taxon>
        <taxon>Hypocreomycetidae</taxon>
        <taxon>Glomerellales</taxon>
        <taxon>Glomerellaceae</taxon>
        <taxon>Colletotrichum</taxon>
        <taxon>Colletotrichum graminicola species complex</taxon>
    </lineage>
</organism>
<feature type="compositionally biased region" description="Basic and acidic residues" evidence="1">
    <location>
        <begin position="41"/>
        <end position="52"/>
    </location>
</feature>
<evidence type="ECO:0000256" key="1">
    <source>
        <dbReference type="SAM" id="MobiDB-lite"/>
    </source>
</evidence>
<protein>
    <submittedName>
        <fullName evidence="2">Uncharacterized protein</fullName>
    </submittedName>
</protein>
<feature type="region of interest" description="Disordered" evidence="1">
    <location>
        <begin position="37"/>
        <end position="70"/>
    </location>
</feature>
<keyword evidence="3" id="KW-1185">Reference proteome</keyword>
<sequence>MSCQSVPGLSGRLCAYVHYIYVCMYVCVRACVRALVPTEPDPGRDAKTHPEPRSGYSRGAGKKKGVDAVRGPHCKRNKLTHCLRTL</sequence>
<accession>A0AAD9HWH5</accession>
<dbReference type="EMBL" id="MU842809">
    <property type="protein sequence ID" value="KAK2035359.1"/>
    <property type="molecule type" value="Genomic_DNA"/>
</dbReference>
<comment type="caution">
    <text evidence="2">The sequence shown here is derived from an EMBL/GenBank/DDBJ whole genome shotgun (WGS) entry which is preliminary data.</text>
</comment>
<reference evidence="2" key="1">
    <citation type="submission" date="2021-06" db="EMBL/GenBank/DDBJ databases">
        <title>Comparative genomics, transcriptomics and evolutionary studies reveal genomic signatures of adaptation to plant cell wall in hemibiotrophic fungi.</title>
        <authorList>
            <consortium name="DOE Joint Genome Institute"/>
            <person name="Baroncelli R."/>
            <person name="Diaz J.F."/>
            <person name="Benocci T."/>
            <person name="Peng M."/>
            <person name="Battaglia E."/>
            <person name="Haridas S."/>
            <person name="Andreopoulos W."/>
            <person name="Labutti K."/>
            <person name="Pangilinan J."/>
            <person name="Floch G.L."/>
            <person name="Makela M.R."/>
            <person name="Henrissat B."/>
            <person name="Grigoriev I.V."/>
            <person name="Crouch J.A."/>
            <person name="De Vries R.P."/>
            <person name="Sukno S.A."/>
            <person name="Thon M.R."/>
        </authorList>
    </citation>
    <scope>NUCLEOTIDE SEQUENCE</scope>
    <source>
        <strain evidence="2">MAFF235873</strain>
    </source>
</reference>